<organism evidence="9 10">
    <name type="scientific">Eikenella glucosivorans</name>
    <dbReference type="NCBI Taxonomy" id="2766967"/>
    <lineage>
        <taxon>Bacteria</taxon>
        <taxon>Pseudomonadati</taxon>
        <taxon>Pseudomonadota</taxon>
        <taxon>Betaproteobacteria</taxon>
        <taxon>Neisseriales</taxon>
        <taxon>Neisseriaceae</taxon>
        <taxon>Eikenella</taxon>
    </lineage>
</organism>
<evidence type="ECO:0000256" key="6">
    <source>
        <dbReference type="ARBA" id="ARBA00023136"/>
    </source>
</evidence>
<feature type="transmembrane region" description="Helical" evidence="7">
    <location>
        <begin position="291"/>
        <end position="312"/>
    </location>
</feature>
<dbReference type="Gene3D" id="1.20.1250.20">
    <property type="entry name" value="MFS general substrate transporter like domains"/>
    <property type="match status" value="1"/>
</dbReference>
<dbReference type="PROSITE" id="PS50850">
    <property type="entry name" value="MFS"/>
    <property type="match status" value="1"/>
</dbReference>
<reference evidence="9 10" key="1">
    <citation type="submission" date="2020-09" db="EMBL/GenBank/DDBJ databases">
        <title>Eikenella S3660 sp. nov., isolated from a throat swab.</title>
        <authorList>
            <person name="Buhl M."/>
        </authorList>
    </citation>
    <scope>NUCLEOTIDE SEQUENCE [LARGE SCALE GENOMIC DNA]</scope>
    <source>
        <strain evidence="9 10">S3360</strain>
    </source>
</reference>
<feature type="transmembrane region" description="Helical" evidence="7">
    <location>
        <begin position="227"/>
        <end position="245"/>
    </location>
</feature>
<proteinExistence type="predicted"/>
<keyword evidence="3" id="KW-1003">Cell membrane</keyword>
<feature type="transmembrane region" description="Helical" evidence="7">
    <location>
        <begin position="265"/>
        <end position="284"/>
    </location>
</feature>
<evidence type="ECO:0000256" key="4">
    <source>
        <dbReference type="ARBA" id="ARBA00022692"/>
    </source>
</evidence>
<feature type="transmembrane region" description="Helical" evidence="7">
    <location>
        <begin position="332"/>
        <end position="354"/>
    </location>
</feature>
<feature type="transmembrane region" description="Helical" evidence="7">
    <location>
        <begin position="143"/>
        <end position="161"/>
    </location>
</feature>
<keyword evidence="4 7" id="KW-0812">Transmembrane</keyword>
<feature type="transmembrane region" description="Helical" evidence="7">
    <location>
        <begin position="167"/>
        <end position="190"/>
    </location>
</feature>
<evidence type="ECO:0000256" key="5">
    <source>
        <dbReference type="ARBA" id="ARBA00022989"/>
    </source>
</evidence>
<dbReference type="InterPro" id="IPR036259">
    <property type="entry name" value="MFS_trans_sf"/>
</dbReference>
<dbReference type="PANTHER" id="PTHR43266:SF2">
    <property type="entry name" value="MAJOR FACILITATOR SUPERFAMILY (MFS) PROFILE DOMAIN-CONTAINING PROTEIN"/>
    <property type="match status" value="1"/>
</dbReference>
<dbReference type="RefSeq" id="WP_197903582.1">
    <property type="nucleotide sequence ID" value="NZ_JACSGR010000006.1"/>
</dbReference>
<dbReference type="PANTHER" id="PTHR43266">
    <property type="entry name" value="MACROLIDE-EFFLUX PROTEIN"/>
    <property type="match status" value="1"/>
</dbReference>
<protein>
    <submittedName>
        <fullName evidence="9">MFS transporter</fullName>
    </submittedName>
</protein>
<feature type="transmembrane region" description="Helical" evidence="7">
    <location>
        <begin position="85"/>
        <end position="105"/>
    </location>
</feature>
<name>A0ABS0NBX4_9NEIS</name>
<dbReference type="SUPFAM" id="SSF103473">
    <property type="entry name" value="MFS general substrate transporter"/>
    <property type="match status" value="1"/>
</dbReference>
<evidence type="ECO:0000256" key="1">
    <source>
        <dbReference type="ARBA" id="ARBA00004651"/>
    </source>
</evidence>
<feature type="transmembrane region" description="Helical" evidence="7">
    <location>
        <begin position="55"/>
        <end position="73"/>
    </location>
</feature>
<feature type="transmembrane region" description="Helical" evidence="7">
    <location>
        <begin position="21"/>
        <end position="43"/>
    </location>
</feature>
<feature type="transmembrane region" description="Helical" evidence="7">
    <location>
        <begin position="401"/>
        <end position="420"/>
    </location>
</feature>
<comment type="subcellular location">
    <subcellularLocation>
        <location evidence="1">Cell membrane</location>
        <topology evidence="1">Multi-pass membrane protein</topology>
    </subcellularLocation>
</comment>
<evidence type="ECO:0000259" key="8">
    <source>
        <dbReference type="PROSITE" id="PS50850"/>
    </source>
</evidence>
<evidence type="ECO:0000256" key="7">
    <source>
        <dbReference type="SAM" id="Phobius"/>
    </source>
</evidence>
<evidence type="ECO:0000313" key="10">
    <source>
        <dbReference type="Proteomes" id="UP000768471"/>
    </source>
</evidence>
<keyword evidence="10" id="KW-1185">Reference proteome</keyword>
<dbReference type="Proteomes" id="UP000768471">
    <property type="component" value="Unassembled WGS sequence"/>
</dbReference>
<evidence type="ECO:0000313" key="9">
    <source>
        <dbReference type="EMBL" id="MBH5329757.1"/>
    </source>
</evidence>
<keyword evidence="5 7" id="KW-1133">Transmembrane helix</keyword>
<keyword evidence="6 7" id="KW-0472">Membrane</keyword>
<dbReference type="CDD" id="cd06173">
    <property type="entry name" value="MFS_MefA_like"/>
    <property type="match status" value="1"/>
</dbReference>
<dbReference type="InterPro" id="IPR011701">
    <property type="entry name" value="MFS"/>
</dbReference>
<keyword evidence="2" id="KW-0813">Transport</keyword>
<comment type="caution">
    <text evidence="9">The sequence shown here is derived from an EMBL/GenBank/DDBJ whole genome shotgun (WGS) entry which is preliminary data.</text>
</comment>
<feature type="transmembrane region" description="Helical" evidence="7">
    <location>
        <begin position="111"/>
        <end position="131"/>
    </location>
</feature>
<dbReference type="EMBL" id="JACSGR010000006">
    <property type="protein sequence ID" value="MBH5329757.1"/>
    <property type="molecule type" value="Genomic_DNA"/>
</dbReference>
<feature type="domain" description="Major facilitator superfamily (MFS) profile" evidence="8">
    <location>
        <begin position="12"/>
        <end position="424"/>
    </location>
</feature>
<evidence type="ECO:0000256" key="2">
    <source>
        <dbReference type="ARBA" id="ARBA00022448"/>
    </source>
</evidence>
<feature type="transmembrane region" description="Helical" evidence="7">
    <location>
        <begin position="375"/>
        <end position="395"/>
    </location>
</feature>
<accession>A0ABS0NBX4</accession>
<dbReference type="InterPro" id="IPR020846">
    <property type="entry name" value="MFS_dom"/>
</dbReference>
<evidence type="ECO:0000256" key="3">
    <source>
        <dbReference type="ARBA" id="ARBA00022475"/>
    </source>
</evidence>
<dbReference type="Pfam" id="PF07690">
    <property type="entry name" value="MFS_1"/>
    <property type="match status" value="1"/>
</dbReference>
<sequence length="435" mass="47202">MNSGFKFATSRRFAPLFGTQFLGALNDNLFKIALATMISFYGLGQNGLIEPAQMINVSALLFVLPFFLFSALSGQLCNKFDRGRMAVVVKVAEVLIMMLATVGFLTQSLWLLLFSIFLMGLQSTLFGPLKYAVLPDYLDSNELIVGNSLIESGTFLAILFGQILGTILAGIGGVTVSVFLLLIAVGGLVASMFMPRVAPKTPDAEIDWYIVRNSKTILKQAFADKNIYAAIIGISWFWFIGAVYTTQLPTFTKLHLGGNDNVFNLMLTLFSIGIGSGSVVCAKLSHRRLNLGWVAVGTVGMAVFGLLLVALTHGARYHEYGGIGSFLLRGDAYAVMLCIVLLGFCGGFFSVPLYTWLQTASSEEFRAHAIAANNIVNGFFMVAAALLSAILLWLFDSINLLYLVVALGNIVVLVYLLKIAPPIGEGVKKWFGKEE</sequence>
<gene>
    <name evidence="9" type="ORF">H9Q10_08760</name>
</gene>